<evidence type="ECO:0000313" key="2">
    <source>
        <dbReference type="Proteomes" id="UP000499080"/>
    </source>
</evidence>
<protein>
    <submittedName>
        <fullName evidence="1">Uncharacterized protein</fullName>
    </submittedName>
</protein>
<comment type="caution">
    <text evidence="1">The sequence shown here is derived from an EMBL/GenBank/DDBJ whole genome shotgun (WGS) entry which is preliminary data.</text>
</comment>
<reference evidence="1 2" key="1">
    <citation type="journal article" date="2019" name="Sci. Rep.">
        <title>Orb-weaving spider Araneus ventricosus genome elucidates the spidroin gene catalogue.</title>
        <authorList>
            <person name="Kono N."/>
            <person name="Nakamura H."/>
            <person name="Ohtoshi R."/>
            <person name="Moran D.A.P."/>
            <person name="Shinohara A."/>
            <person name="Yoshida Y."/>
            <person name="Fujiwara M."/>
            <person name="Mori M."/>
            <person name="Tomita M."/>
            <person name="Arakawa K."/>
        </authorList>
    </citation>
    <scope>NUCLEOTIDE SEQUENCE [LARGE SCALE GENOMIC DNA]</scope>
</reference>
<sequence>MDAAGIYLMCDSTGIFINAVDGTGILYHRCGRYRDIYHRCGRYRTFSVNVISANPSSSFKSWVKTDQFGERTLGDVSR</sequence>
<gene>
    <name evidence="1" type="ORF">AVEN_46114_1</name>
</gene>
<feature type="non-terminal residue" evidence="1">
    <location>
        <position position="78"/>
    </location>
</feature>
<dbReference type="Proteomes" id="UP000499080">
    <property type="component" value="Unassembled WGS sequence"/>
</dbReference>
<dbReference type="EMBL" id="BGPR01044910">
    <property type="protein sequence ID" value="GBO21758.1"/>
    <property type="molecule type" value="Genomic_DNA"/>
</dbReference>
<organism evidence="1 2">
    <name type="scientific">Araneus ventricosus</name>
    <name type="common">Orbweaver spider</name>
    <name type="synonym">Epeira ventricosa</name>
    <dbReference type="NCBI Taxonomy" id="182803"/>
    <lineage>
        <taxon>Eukaryota</taxon>
        <taxon>Metazoa</taxon>
        <taxon>Ecdysozoa</taxon>
        <taxon>Arthropoda</taxon>
        <taxon>Chelicerata</taxon>
        <taxon>Arachnida</taxon>
        <taxon>Araneae</taxon>
        <taxon>Araneomorphae</taxon>
        <taxon>Entelegynae</taxon>
        <taxon>Araneoidea</taxon>
        <taxon>Araneidae</taxon>
        <taxon>Araneus</taxon>
    </lineage>
</organism>
<accession>A0A4Y2VB04</accession>
<name>A0A4Y2VB04_ARAVE</name>
<evidence type="ECO:0000313" key="1">
    <source>
        <dbReference type="EMBL" id="GBO21758.1"/>
    </source>
</evidence>
<proteinExistence type="predicted"/>
<keyword evidence="2" id="KW-1185">Reference proteome</keyword>
<dbReference type="AlphaFoldDB" id="A0A4Y2VB04"/>